<keyword evidence="12" id="KW-1185">Reference proteome</keyword>
<feature type="transmembrane region" description="Helical" evidence="10">
    <location>
        <begin position="134"/>
        <end position="155"/>
    </location>
</feature>
<evidence type="ECO:0000256" key="2">
    <source>
        <dbReference type="ARBA" id="ARBA00010794"/>
    </source>
</evidence>
<keyword evidence="6" id="KW-0418">Kinase</keyword>
<feature type="transmembrane region" description="Helical" evidence="10">
    <location>
        <begin position="111"/>
        <end position="128"/>
    </location>
</feature>
<comment type="caution">
    <text evidence="11">The sequence shown here is derived from an EMBL/GenBank/DDBJ whole genome shotgun (WGS) entry which is preliminary data.</text>
</comment>
<evidence type="ECO:0000256" key="7">
    <source>
        <dbReference type="ARBA" id="ARBA00022824"/>
    </source>
</evidence>
<dbReference type="EC" id="2.7.1.108" evidence="3"/>
<evidence type="ECO:0000256" key="9">
    <source>
        <dbReference type="ARBA" id="ARBA00023136"/>
    </source>
</evidence>
<dbReference type="Proteomes" id="UP001071777">
    <property type="component" value="Unassembled WGS sequence"/>
</dbReference>
<feature type="transmembrane region" description="Helical" evidence="10">
    <location>
        <begin position="223"/>
        <end position="242"/>
    </location>
</feature>
<sequence>MVVALLIPVNIFAIEVLLSSQITHYGSKRNALYKYLAFPAMCTLCTLLYYMVKYTYGITAFIMKMLVESKVIKQLIAYWVFTIICLPILLKKVGRLKLDSKAKKIFTRKTFHLFLIVLFSPQIISFKITPNHEYQAAMEFTIISIYVASSAFIYLEVVRKCQNGELTNFINGILVPFLDNKDNANSIIITHICLLVGISIPIFKEFLLRKGTSDFDVVSATLGIATIGVGDALSAILGCLYGRIYLPGNRDKTLIGMIAFFVSTCSFLQFTCYFSSNHYSLPKIFLISFFSSLLESYSHYIDNATIPMYSLTLYTNIR</sequence>
<keyword evidence="4" id="KW-0808">Transferase</keyword>
<name>A0ABQ8P854_9CRYT</name>
<evidence type="ECO:0000313" key="11">
    <source>
        <dbReference type="EMBL" id="KAJ1610964.1"/>
    </source>
</evidence>
<reference evidence="11" key="1">
    <citation type="submission" date="2022-10" db="EMBL/GenBank/DDBJ databases">
        <title>Adaptive evolution leads to modifications in subtelomeric GC content in a zoonotic Cryptosporidium species.</title>
        <authorList>
            <person name="Li J."/>
            <person name="Feng Y."/>
            <person name="Xiao L."/>
        </authorList>
    </citation>
    <scope>NUCLEOTIDE SEQUENCE</scope>
    <source>
        <strain evidence="11">25894</strain>
    </source>
</reference>
<evidence type="ECO:0000256" key="3">
    <source>
        <dbReference type="ARBA" id="ARBA00012132"/>
    </source>
</evidence>
<comment type="similarity">
    <text evidence="2">Belongs to the polyprenol kinase family.</text>
</comment>
<keyword evidence="9 10" id="KW-0472">Membrane</keyword>
<keyword evidence="8 10" id="KW-1133">Transmembrane helix</keyword>
<dbReference type="PANTHER" id="PTHR13205">
    <property type="entry name" value="TRANSMEMBRANE PROTEIN 15-RELATED"/>
    <property type="match status" value="1"/>
</dbReference>
<accession>A0ABQ8P854</accession>
<evidence type="ECO:0000313" key="12">
    <source>
        <dbReference type="Proteomes" id="UP001071777"/>
    </source>
</evidence>
<feature type="transmembrane region" description="Helical" evidence="10">
    <location>
        <begin position="32"/>
        <end position="51"/>
    </location>
</feature>
<evidence type="ECO:0000256" key="1">
    <source>
        <dbReference type="ARBA" id="ARBA00004477"/>
    </source>
</evidence>
<feature type="transmembrane region" description="Helical" evidence="10">
    <location>
        <begin position="254"/>
        <end position="276"/>
    </location>
</feature>
<dbReference type="EMBL" id="JAPCXB010000065">
    <property type="protein sequence ID" value="KAJ1610964.1"/>
    <property type="molecule type" value="Genomic_DNA"/>
</dbReference>
<feature type="transmembrane region" description="Helical" evidence="10">
    <location>
        <begin position="71"/>
        <end position="90"/>
    </location>
</feature>
<dbReference type="PANTHER" id="PTHR13205:SF15">
    <property type="entry name" value="DOLICHOL KINASE"/>
    <property type="match status" value="1"/>
</dbReference>
<dbReference type="InterPro" id="IPR032974">
    <property type="entry name" value="Polypren_kinase"/>
</dbReference>
<keyword evidence="5 10" id="KW-0812">Transmembrane</keyword>
<evidence type="ECO:0000256" key="10">
    <source>
        <dbReference type="SAM" id="Phobius"/>
    </source>
</evidence>
<organism evidence="11 12">
    <name type="scientific">Cryptosporidium canis</name>
    <dbReference type="NCBI Taxonomy" id="195482"/>
    <lineage>
        <taxon>Eukaryota</taxon>
        <taxon>Sar</taxon>
        <taxon>Alveolata</taxon>
        <taxon>Apicomplexa</taxon>
        <taxon>Conoidasida</taxon>
        <taxon>Coccidia</taxon>
        <taxon>Eucoccidiorida</taxon>
        <taxon>Eimeriorina</taxon>
        <taxon>Cryptosporidiidae</taxon>
        <taxon>Cryptosporidium</taxon>
    </lineage>
</organism>
<comment type="subcellular location">
    <subcellularLocation>
        <location evidence="1">Endoplasmic reticulum membrane</location>
        <topology evidence="1">Multi-pass membrane protein</topology>
    </subcellularLocation>
</comment>
<keyword evidence="7" id="KW-0256">Endoplasmic reticulum</keyword>
<evidence type="ECO:0000256" key="6">
    <source>
        <dbReference type="ARBA" id="ARBA00022777"/>
    </source>
</evidence>
<protein>
    <recommendedName>
        <fullName evidence="3">dolichol kinase</fullName>
        <ecNumber evidence="3">2.7.1.108</ecNumber>
    </recommendedName>
</protein>
<gene>
    <name evidence="11" type="ORF">OJ252_1716</name>
</gene>
<evidence type="ECO:0000256" key="8">
    <source>
        <dbReference type="ARBA" id="ARBA00022989"/>
    </source>
</evidence>
<evidence type="ECO:0000256" key="4">
    <source>
        <dbReference type="ARBA" id="ARBA00022679"/>
    </source>
</evidence>
<evidence type="ECO:0000256" key="5">
    <source>
        <dbReference type="ARBA" id="ARBA00022692"/>
    </source>
</evidence>
<proteinExistence type="inferred from homology"/>
<feature type="transmembrane region" description="Helical" evidence="10">
    <location>
        <begin position="184"/>
        <end position="203"/>
    </location>
</feature>